<feature type="transmembrane region" description="Helical" evidence="3">
    <location>
        <begin position="335"/>
        <end position="358"/>
    </location>
</feature>
<keyword evidence="3" id="KW-0472">Membrane</keyword>
<feature type="transmembrane region" description="Helical" evidence="3">
    <location>
        <begin position="201"/>
        <end position="222"/>
    </location>
</feature>
<protein>
    <submittedName>
        <fullName evidence="5">MFS transporter, MCP family, solute carrier family 16, member 6</fullName>
    </submittedName>
</protein>
<dbReference type="AlphaFoldDB" id="A0A6A6RFG0"/>
<dbReference type="EMBL" id="MU004181">
    <property type="protein sequence ID" value="KAF2503311.1"/>
    <property type="molecule type" value="Genomic_DNA"/>
</dbReference>
<dbReference type="GO" id="GO:0016020">
    <property type="term" value="C:membrane"/>
    <property type="evidence" value="ECO:0007669"/>
    <property type="project" value="UniProtKB-SubCell"/>
</dbReference>
<feature type="domain" description="Major facilitator superfamily (MFS) profile" evidence="4">
    <location>
        <begin position="244"/>
        <end position="433"/>
    </location>
</feature>
<dbReference type="InterPro" id="IPR011701">
    <property type="entry name" value="MFS"/>
</dbReference>
<dbReference type="PROSITE" id="PS50850">
    <property type="entry name" value="MFS"/>
    <property type="match status" value="1"/>
</dbReference>
<dbReference type="InterPro" id="IPR050327">
    <property type="entry name" value="Proton-linked_MCT"/>
</dbReference>
<gene>
    <name evidence="5" type="ORF">BU16DRAFT_449387</name>
</gene>
<feature type="transmembrane region" description="Helical" evidence="3">
    <location>
        <begin position="401"/>
        <end position="423"/>
    </location>
</feature>
<feature type="transmembrane region" description="Helical" evidence="3">
    <location>
        <begin position="40"/>
        <end position="71"/>
    </location>
</feature>
<feature type="transmembrane region" description="Helical" evidence="3">
    <location>
        <begin position="310"/>
        <end position="329"/>
    </location>
</feature>
<dbReference type="GO" id="GO:0022857">
    <property type="term" value="F:transmembrane transporter activity"/>
    <property type="evidence" value="ECO:0007669"/>
    <property type="project" value="InterPro"/>
</dbReference>
<dbReference type="InterPro" id="IPR020846">
    <property type="entry name" value="MFS_dom"/>
</dbReference>
<feature type="transmembrane region" description="Helical" evidence="3">
    <location>
        <begin position="170"/>
        <end position="189"/>
    </location>
</feature>
<dbReference type="OrthoDB" id="6499973at2759"/>
<feature type="transmembrane region" description="Helical" evidence="3">
    <location>
        <begin position="243"/>
        <end position="266"/>
    </location>
</feature>
<feature type="transmembrane region" description="Helical" evidence="3">
    <location>
        <begin position="278"/>
        <end position="298"/>
    </location>
</feature>
<feature type="transmembrane region" description="Helical" evidence="3">
    <location>
        <begin position="370"/>
        <end position="389"/>
    </location>
</feature>
<evidence type="ECO:0000256" key="2">
    <source>
        <dbReference type="ARBA" id="ARBA00006727"/>
    </source>
</evidence>
<dbReference type="Pfam" id="PF07690">
    <property type="entry name" value="MFS_1"/>
    <property type="match status" value="2"/>
</dbReference>
<keyword evidence="3" id="KW-1133">Transmembrane helix</keyword>
<evidence type="ECO:0000256" key="3">
    <source>
        <dbReference type="SAM" id="Phobius"/>
    </source>
</evidence>
<evidence type="ECO:0000259" key="4">
    <source>
        <dbReference type="PROSITE" id="PS50850"/>
    </source>
</evidence>
<sequence>MSEDPEKHEISPAIEVFVNPDSALQNSSLESTDAIPEGGYGWVIVACAFTINGFTWGVVASYGVFLAYYLSRDVFHGATALDYAFIGGLSFGPAVLIASPVTYLTRHLGTHIPMFIGIVLQTGGFVAASFAKTIWHLYLSQGLLVGIGVGFIFIPSVGVTSQWFEKKRSLANSITSAGSGVGGIIVAFATLPMIENISLGWALRIIGIISGTVNVIATFLIRNRNKVIKPAMHPFDLKLLRQGNVIILLLWAFFSMLGYIIIIYSLSDFARSIGLPSSKASMITGFVNLGTAIGRPCIGVLSDRFGRIKVAGLVTFLCFLSIFMVWVPANSYGVTVFFALLSGAIVGVFWMTISPLCAEVAGLVELPSMLSLAWASVVLPTTFAEVIGLKLRRPHANRPYLYPQIFAGLSYLAATALMLALWLRHSRRKPVVE</sequence>
<dbReference type="PANTHER" id="PTHR11360">
    <property type="entry name" value="MONOCARBOXYLATE TRANSPORTER"/>
    <property type="match status" value="1"/>
</dbReference>
<dbReference type="InterPro" id="IPR036259">
    <property type="entry name" value="MFS_trans_sf"/>
</dbReference>
<keyword evidence="3" id="KW-0812">Transmembrane</keyword>
<evidence type="ECO:0000313" key="5">
    <source>
        <dbReference type="EMBL" id="KAF2503311.1"/>
    </source>
</evidence>
<dbReference type="Gene3D" id="1.20.1250.20">
    <property type="entry name" value="MFS general substrate transporter like domains"/>
    <property type="match status" value="2"/>
</dbReference>
<feature type="transmembrane region" description="Helical" evidence="3">
    <location>
        <begin position="83"/>
        <end position="105"/>
    </location>
</feature>
<comment type="similarity">
    <text evidence="2">Belongs to the major facilitator superfamily. Monocarboxylate porter (TC 2.A.1.13) family.</text>
</comment>
<comment type="subcellular location">
    <subcellularLocation>
        <location evidence="1">Membrane</location>
        <topology evidence="1">Multi-pass membrane protein</topology>
    </subcellularLocation>
</comment>
<proteinExistence type="inferred from homology"/>
<feature type="transmembrane region" description="Helical" evidence="3">
    <location>
        <begin position="137"/>
        <end position="158"/>
    </location>
</feature>
<evidence type="ECO:0000313" key="6">
    <source>
        <dbReference type="Proteomes" id="UP000799750"/>
    </source>
</evidence>
<keyword evidence="6" id="KW-1185">Reference proteome</keyword>
<accession>A0A6A6RFG0</accession>
<feature type="transmembrane region" description="Helical" evidence="3">
    <location>
        <begin position="112"/>
        <end position="131"/>
    </location>
</feature>
<evidence type="ECO:0000256" key="1">
    <source>
        <dbReference type="ARBA" id="ARBA00004141"/>
    </source>
</evidence>
<organism evidence="5 6">
    <name type="scientific">Lophium mytilinum</name>
    <dbReference type="NCBI Taxonomy" id="390894"/>
    <lineage>
        <taxon>Eukaryota</taxon>
        <taxon>Fungi</taxon>
        <taxon>Dikarya</taxon>
        <taxon>Ascomycota</taxon>
        <taxon>Pezizomycotina</taxon>
        <taxon>Dothideomycetes</taxon>
        <taxon>Pleosporomycetidae</taxon>
        <taxon>Mytilinidiales</taxon>
        <taxon>Mytilinidiaceae</taxon>
        <taxon>Lophium</taxon>
    </lineage>
</organism>
<name>A0A6A6RFG0_9PEZI</name>
<dbReference type="SUPFAM" id="SSF103473">
    <property type="entry name" value="MFS general substrate transporter"/>
    <property type="match status" value="1"/>
</dbReference>
<dbReference type="Proteomes" id="UP000799750">
    <property type="component" value="Unassembled WGS sequence"/>
</dbReference>
<dbReference type="PANTHER" id="PTHR11360:SF315">
    <property type="entry name" value="TRANSPORTER MCH2-RELATED"/>
    <property type="match status" value="1"/>
</dbReference>
<reference evidence="5" key="1">
    <citation type="journal article" date="2020" name="Stud. Mycol.">
        <title>101 Dothideomycetes genomes: a test case for predicting lifestyles and emergence of pathogens.</title>
        <authorList>
            <person name="Haridas S."/>
            <person name="Albert R."/>
            <person name="Binder M."/>
            <person name="Bloem J."/>
            <person name="Labutti K."/>
            <person name="Salamov A."/>
            <person name="Andreopoulos B."/>
            <person name="Baker S."/>
            <person name="Barry K."/>
            <person name="Bills G."/>
            <person name="Bluhm B."/>
            <person name="Cannon C."/>
            <person name="Castanera R."/>
            <person name="Culley D."/>
            <person name="Daum C."/>
            <person name="Ezra D."/>
            <person name="Gonzalez J."/>
            <person name="Henrissat B."/>
            <person name="Kuo A."/>
            <person name="Liang C."/>
            <person name="Lipzen A."/>
            <person name="Lutzoni F."/>
            <person name="Magnuson J."/>
            <person name="Mondo S."/>
            <person name="Nolan M."/>
            <person name="Ohm R."/>
            <person name="Pangilinan J."/>
            <person name="Park H.-J."/>
            <person name="Ramirez L."/>
            <person name="Alfaro M."/>
            <person name="Sun H."/>
            <person name="Tritt A."/>
            <person name="Yoshinaga Y."/>
            <person name="Zwiers L.-H."/>
            <person name="Turgeon B."/>
            <person name="Goodwin S."/>
            <person name="Spatafora J."/>
            <person name="Crous P."/>
            <person name="Grigoriev I."/>
        </authorList>
    </citation>
    <scope>NUCLEOTIDE SEQUENCE</scope>
    <source>
        <strain evidence="5">CBS 269.34</strain>
    </source>
</reference>